<evidence type="ECO:0000256" key="6">
    <source>
        <dbReference type="ARBA" id="ARBA00022692"/>
    </source>
</evidence>
<feature type="compositionally biased region" description="Basic and acidic residues" evidence="12">
    <location>
        <begin position="1"/>
        <end position="11"/>
    </location>
</feature>
<dbReference type="InterPro" id="IPR047817">
    <property type="entry name" value="ABC2_TM_bact-type"/>
</dbReference>
<dbReference type="EMBL" id="SBLC01000025">
    <property type="protein sequence ID" value="RWY39188.1"/>
    <property type="molecule type" value="Genomic_DNA"/>
</dbReference>
<proteinExistence type="inferred from homology"/>
<feature type="transmembrane region" description="Helical" evidence="11">
    <location>
        <begin position="173"/>
        <end position="195"/>
    </location>
</feature>
<gene>
    <name evidence="14" type="ORF">EP867_14555</name>
</gene>
<feature type="region of interest" description="Disordered" evidence="12">
    <location>
        <begin position="1"/>
        <end position="23"/>
    </location>
</feature>
<keyword evidence="4 11" id="KW-1003">Cell membrane</keyword>
<keyword evidence="7" id="KW-0972">Capsule biogenesis/degradation</keyword>
<dbReference type="InterPro" id="IPR000412">
    <property type="entry name" value="ABC_2_transport"/>
</dbReference>
<comment type="caution">
    <text evidence="14">The sequence shown here is derived from an EMBL/GenBank/DDBJ whole genome shotgun (WGS) entry which is preliminary data.</text>
</comment>
<dbReference type="AlphaFoldDB" id="A0A3S3UCS3"/>
<dbReference type="Pfam" id="PF01061">
    <property type="entry name" value="ABC2_membrane"/>
    <property type="match status" value="1"/>
</dbReference>
<organism evidence="14 15">
    <name type="scientific">Falsigemmobacter intermedius</name>
    <dbReference type="NCBI Taxonomy" id="1553448"/>
    <lineage>
        <taxon>Bacteria</taxon>
        <taxon>Pseudomonadati</taxon>
        <taxon>Pseudomonadota</taxon>
        <taxon>Alphaproteobacteria</taxon>
        <taxon>Rhodobacterales</taxon>
        <taxon>Paracoccaceae</taxon>
        <taxon>Falsigemmobacter</taxon>
    </lineage>
</organism>
<dbReference type="GO" id="GO:0015774">
    <property type="term" value="P:polysaccharide transport"/>
    <property type="evidence" value="ECO:0007669"/>
    <property type="project" value="UniProtKB-KW"/>
</dbReference>
<evidence type="ECO:0000256" key="10">
    <source>
        <dbReference type="ARBA" id="ARBA00023136"/>
    </source>
</evidence>
<dbReference type="GO" id="GO:0015920">
    <property type="term" value="P:lipopolysaccharide transport"/>
    <property type="evidence" value="ECO:0007669"/>
    <property type="project" value="TreeGrafter"/>
</dbReference>
<keyword evidence="6 11" id="KW-0812">Transmembrane</keyword>
<evidence type="ECO:0000259" key="13">
    <source>
        <dbReference type="PROSITE" id="PS51012"/>
    </source>
</evidence>
<evidence type="ECO:0000313" key="15">
    <source>
        <dbReference type="Proteomes" id="UP000287168"/>
    </source>
</evidence>
<evidence type="ECO:0000256" key="1">
    <source>
        <dbReference type="ARBA" id="ARBA00004651"/>
    </source>
</evidence>
<feature type="transmembrane region" description="Helical" evidence="11">
    <location>
        <begin position="257"/>
        <end position="278"/>
    </location>
</feature>
<keyword evidence="15" id="KW-1185">Reference proteome</keyword>
<comment type="similarity">
    <text evidence="2 11">Belongs to the ABC-2 integral membrane protein family.</text>
</comment>
<keyword evidence="8 11" id="KW-1133">Transmembrane helix</keyword>
<feature type="domain" description="ABC transmembrane type-2" evidence="13">
    <location>
        <begin position="60"/>
        <end position="281"/>
    </location>
</feature>
<evidence type="ECO:0000256" key="2">
    <source>
        <dbReference type="ARBA" id="ARBA00007783"/>
    </source>
</evidence>
<evidence type="ECO:0000256" key="11">
    <source>
        <dbReference type="RuleBase" id="RU361157"/>
    </source>
</evidence>
<dbReference type="GO" id="GO:0043190">
    <property type="term" value="C:ATP-binding cassette (ABC) transporter complex"/>
    <property type="evidence" value="ECO:0007669"/>
    <property type="project" value="InterPro"/>
</dbReference>
<dbReference type="PRINTS" id="PR00164">
    <property type="entry name" value="ABC2TRNSPORT"/>
</dbReference>
<dbReference type="PANTHER" id="PTHR30413">
    <property type="entry name" value="INNER MEMBRANE TRANSPORT PERMEASE"/>
    <property type="match status" value="1"/>
</dbReference>
<feature type="transmembrane region" description="Helical" evidence="11">
    <location>
        <begin position="61"/>
        <end position="84"/>
    </location>
</feature>
<dbReference type="PANTHER" id="PTHR30413:SF10">
    <property type="entry name" value="CAPSULE POLYSACCHARIDE EXPORT INNER-MEMBRANE PROTEIN CTRC"/>
    <property type="match status" value="1"/>
</dbReference>
<evidence type="ECO:0000256" key="8">
    <source>
        <dbReference type="ARBA" id="ARBA00022989"/>
    </source>
</evidence>
<protein>
    <recommendedName>
        <fullName evidence="11">Transport permease protein</fullName>
    </recommendedName>
</protein>
<dbReference type="RefSeq" id="WP_128490216.1">
    <property type="nucleotide sequence ID" value="NZ_JBHLXB010000014.1"/>
</dbReference>
<evidence type="ECO:0000256" key="4">
    <source>
        <dbReference type="ARBA" id="ARBA00022475"/>
    </source>
</evidence>
<comment type="subcellular location">
    <subcellularLocation>
        <location evidence="11">Cell inner membrane</location>
        <topology evidence="11">Multi-pass membrane protein</topology>
    </subcellularLocation>
    <subcellularLocation>
        <location evidence="1">Cell membrane</location>
        <topology evidence="1">Multi-pass membrane protein</topology>
    </subcellularLocation>
</comment>
<keyword evidence="9" id="KW-0625">Polysaccharide transport</keyword>
<reference evidence="14 15" key="1">
    <citation type="journal article" date="2015" name="Int. J. Syst. Evol. Microbiol.">
        <title>Gemmobacter intermedius sp. nov., isolated from a white stork (Ciconia ciconia).</title>
        <authorList>
            <person name="Kampfer P."/>
            <person name="Jerzak L."/>
            <person name="Wilharm G."/>
            <person name="Golke J."/>
            <person name="Busse H.J."/>
            <person name="Glaeser S.P."/>
        </authorList>
    </citation>
    <scope>NUCLEOTIDE SEQUENCE [LARGE SCALE GENOMIC DNA]</scope>
    <source>
        <strain evidence="14 15">119/4</strain>
    </source>
</reference>
<keyword evidence="3 11" id="KW-0813">Transport</keyword>
<evidence type="ECO:0000256" key="12">
    <source>
        <dbReference type="SAM" id="MobiDB-lite"/>
    </source>
</evidence>
<dbReference type="GO" id="GO:0140359">
    <property type="term" value="F:ABC-type transporter activity"/>
    <property type="evidence" value="ECO:0007669"/>
    <property type="project" value="InterPro"/>
</dbReference>
<name>A0A3S3UCS3_9RHOB</name>
<evidence type="ECO:0000256" key="3">
    <source>
        <dbReference type="ARBA" id="ARBA00022448"/>
    </source>
</evidence>
<dbReference type="Proteomes" id="UP000287168">
    <property type="component" value="Unassembled WGS sequence"/>
</dbReference>
<evidence type="ECO:0000256" key="7">
    <source>
        <dbReference type="ARBA" id="ARBA00022903"/>
    </source>
</evidence>
<evidence type="ECO:0000313" key="14">
    <source>
        <dbReference type="EMBL" id="RWY39188.1"/>
    </source>
</evidence>
<evidence type="ECO:0000256" key="5">
    <source>
        <dbReference type="ARBA" id="ARBA00022597"/>
    </source>
</evidence>
<keyword evidence="5" id="KW-0762">Sugar transport</keyword>
<feature type="transmembrane region" description="Helical" evidence="11">
    <location>
        <begin position="207"/>
        <end position="225"/>
    </location>
</feature>
<accession>A0A3S3UCS3</accession>
<feature type="transmembrane region" description="Helical" evidence="11">
    <location>
        <begin position="137"/>
        <end position="161"/>
    </location>
</feature>
<dbReference type="OrthoDB" id="8479094at2"/>
<dbReference type="PROSITE" id="PS51012">
    <property type="entry name" value="ABC_TM2"/>
    <property type="match status" value="1"/>
</dbReference>
<dbReference type="InterPro" id="IPR013525">
    <property type="entry name" value="ABC2_TM"/>
</dbReference>
<sequence>MPTGETSKDLRGPAATGGDGARLRSALTDRRPQVLRYRAFRAITALMLREMSTRYGRSPGGYIWAVLDPLGTILLLSLAMSFLVTIPPLGVSFVLFKATGMMPFGMYGSLSGAASSAISFSRPLLRYPGVTWIDALLARVVMNFLTTLLVAVLIFGGILLWSDTRTLLDLPKIFLAITLAALFGTGIGVCNIFFFMRFPAWEHTWAILNRPMLLASGVLFLYETMPRMVQEVLWYNPLVHIISLMREGFYPMYHADWVSVPFVLISALVPLAAGLLLVRHHHVDLLNL</sequence>
<evidence type="ECO:0000256" key="9">
    <source>
        <dbReference type="ARBA" id="ARBA00023047"/>
    </source>
</evidence>
<keyword evidence="10 11" id="KW-0472">Membrane</keyword>
<feature type="transmembrane region" description="Helical" evidence="11">
    <location>
        <begin position="104"/>
        <end position="125"/>
    </location>
</feature>